<dbReference type="AlphaFoldDB" id="A0A0F3MEU3"/>
<dbReference type="EMBL" id="LANO01000002">
    <property type="protein sequence ID" value="KJV54012.1"/>
    <property type="molecule type" value="Genomic_DNA"/>
</dbReference>
<name>A0A0F3MEU3_ORITS</name>
<organism evidence="1 2">
    <name type="scientific">Orientia tsutsugamushi str. Gilliam</name>
    <dbReference type="NCBI Taxonomy" id="1359184"/>
    <lineage>
        <taxon>Bacteria</taxon>
        <taxon>Pseudomonadati</taxon>
        <taxon>Pseudomonadota</taxon>
        <taxon>Alphaproteobacteria</taxon>
        <taxon>Rickettsiales</taxon>
        <taxon>Rickettsiaceae</taxon>
        <taxon>Rickettsieae</taxon>
        <taxon>Orientia</taxon>
    </lineage>
</organism>
<proteinExistence type="predicted"/>
<protein>
    <submittedName>
        <fullName evidence="1">Uncharacterized protein</fullName>
    </submittedName>
</protein>
<evidence type="ECO:0000313" key="2">
    <source>
        <dbReference type="Proteomes" id="UP000033769"/>
    </source>
</evidence>
<gene>
    <name evidence="1" type="ORF">OTSGILL_0217</name>
</gene>
<comment type="caution">
    <text evidence="1">The sequence shown here is derived from an EMBL/GenBank/DDBJ whole genome shotgun (WGS) entry which is preliminary data.</text>
</comment>
<sequence length="54" mass="6322">MKHGKPIIRQLIVGKRGLRKQMTLSRKTELITECIGIYMLIRNDANLRLVIYPK</sequence>
<evidence type="ECO:0000313" key="1">
    <source>
        <dbReference type="EMBL" id="KJV54012.1"/>
    </source>
</evidence>
<dbReference type="Proteomes" id="UP000033769">
    <property type="component" value="Unassembled WGS sequence"/>
</dbReference>
<reference evidence="1 2" key="1">
    <citation type="submission" date="2015-02" db="EMBL/GenBank/DDBJ databases">
        <title>Genome Sequencing of Rickettsiales.</title>
        <authorList>
            <person name="Daugherty S.C."/>
            <person name="Su Q."/>
            <person name="Abolude K."/>
            <person name="Beier-Sexton M."/>
            <person name="Carlyon J.A."/>
            <person name="Carter R."/>
            <person name="Day N.P."/>
            <person name="Dumler S.J."/>
            <person name="Dyachenko V."/>
            <person name="Godinez A."/>
            <person name="Kurtti T.J."/>
            <person name="Lichay M."/>
            <person name="Mullins K.E."/>
            <person name="Ott S."/>
            <person name="Pappas-Brown V."/>
            <person name="Paris D.H."/>
            <person name="Patel P."/>
            <person name="Richards A.L."/>
            <person name="Sadzewicz L."/>
            <person name="Sears K."/>
            <person name="Seidman D."/>
            <person name="Sengamalay N."/>
            <person name="Stenos J."/>
            <person name="Tallon L.J."/>
            <person name="Vincent G."/>
            <person name="Fraser C.M."/>
            <person name="Munderloh U."/>
            <person name="Dunning-Hotopp J.C."/>
        </authorList>
    </citation>
    <scope>NUCLEOTIDE SEQUENCE [LARGE SCALE GENOMIC DNA]</scope>
    <source>
        <strain evidence="1 2">Gilliam</strain>
    </source>
</reference>
<accession>A0A0F3MEU3</accession>
<dbReference type="PATRIC" id="fig|1359184.3.peg.769"/>